<evidence type="ECO:0000256" key="4">
    <source>
        <dbReference type="ARBA" id="ARBA00034617"/>
    </source>
</evidence>
<dbReference type="InterPro" id="IPR014001">
    <property type="entry name" value="Helicase_ATP-bd"/>
</dbReference>
<comment type="similarity">
    <text evidence="1">Belongs to the helicase family. RecQ subfamily.</text>
</comment>
<dbReference type="GO" id="GO:0005634">
    <property type="term" value="C:nucleus"/>
    <property type="evidence" value="ECO:0007669"/>
    <property type="project" value="TreeGrafter"/>
</dbReference>
<dbReference type="InterPro" id="IPR011545">
    <property type="entry name" value="DEAD/DEAH_box_helicase_dom"/>
</dbReference>
<dbReference type="PANTHER" id="PTHR13710:SF147">
    <property type="entry name" value="DNA HELICASE"/>
    <property type="match status" value="1"/>
</dbReference>
<feature type="domain" description="Helicase ATP-binding" evidence="7">
    <location>
        <begin position="48"/>
        <end position="231"/>
    </location>
</feature>
<dbReference type="EMBL" id="CAJMWT010006045">
    <property type="protein sequence ID" value="CAE6512262.1"/>
    <property type="molecule type" value="Genomic_DNA"/>
</dbReference>
<gene>
    <name evidence="9" type="ORF">RDB_LOCUS154389</name>
</gene>
<dbReference type="InterPro" id="IPR027417">
    <property type="entry name" value="P-loop_NTPase"/>
</dbReference>
<evidence type="ECO:0000259" key="7">
    <source>
        <dbReference type="PROSITE" id="PS51192"/>
    </source>
</evidence>
<dbReference type="SUPFAM" id="SSF52540">
    <property type="entry name" value="P-loop containing nucleoside triphosphate hydrolases"/>
    <property type="match status" value="2"/>
</dbReference>
<dbReference type="InterPro" id="IPR001650">
    <property type="entry name" value="Helicase_C-like"/>
</dbReference>
<dbReference type="Pfam" id="PF00271">
    <property type="entry name" value="Helicase_C"/>
    <property type="match status" value="1"/>
</dbReference>
<evidence type="ECO:0000256" key="2">
    <source>
        <dbReference type="ARBA" id="ARBA00022741"/>
    </source>
</evidence>
<dbReference type="SMART" id="SM00490">
    <property type="entry name" value="HELICc"/>
    <property type="match status" value="1"/>
</dbReference>
<dbReference type="PROSITE" id="PS51192">
    <property type="entry name" value="HELICASE_ATP_BIND_1"/>
    <property type="match status" value="1"/>
</dbReference>
<dbReference type="GO" id="GO:0000724">
    <property type="term" value="P:double-strand break repair via homologous recombination"/>
    <property type="evidence" value="ECO:0007669"/>
    <property type="project" value="TreeGrafter"/>
</dbReference>
<evidence type="ECO:0000256" key="1">
    <source>
        <dbReference type="ARBA" id="ARBA00005446"/>
    </source>
</evidence>
<dbReference type="GO" id="GO:0009378">
    <property type="term" value="F:four-way junction helicase activity"/>
    <property type="evidence" value="ECO:0007669"/>
    <property type="project" value="TreeGrafter"/>
</dbReference>
<proteinExistence type="inferred from homology"/>
<dbReference type="GO" id="GO:0005737">
    <property type="term" value="C:cytoplasm"/>
    <property type="evidence" value="ECO:0007669"/>
    <property type="project" value="TreeGrafter"/>
</dbReference>
<dbReference type="PANTHER" id="PTHR13710">
    <property type="entry name" value="DNA HELICASE RECQ FAMILY MEMBER"/>
    <property type="match status" value="1"/>
</dbReference>
<dbReference type="GO" id="GO:0003676">
    <property type="term" value="F:nucleic acid binding"/>
    <property type="evidence" value="ECO:0007669"/>
    <property type="project" value="InterPro"/>
</dbReference>
<evidence type="ECO:0000256" key="3">
    <source>
        <dbReference type="ARBA" id="ARBA00022840"/>
    </source>
</evidence>
<evidence type="ECO:0000313" key="10">
    <source>
        <dbReference type="Proteomes" id="UP000663843"/>
    </source>
</evidence>
<feature type="region of interest" description="Disordered" evidence="6">
    <location>
        <begin position="1"/>
        <end position="25"/>
    </location>
</feature>
<dbReference type="AlphaFoldDB" id="A0A8H3HH35"/>
<dbReference type="PROSITE" id="PS51194">
    <property type="entry name" value="HELICASE_CTER"/>
    <property type="match status" value="1"/>
</dbReference>
<dbReference type="GO" id="GO:0005694">
    <property type="term" value="C:chromosome"/>
    <property type="evidence" value="ECO:0007669"/>
    <property type="project" value="TreeGrafter"/>
</dbReference>
<comment type="caution">
    <text evidence="9">The sequence shown here is derived from an EMBL/GenBank/DDBJ whole genome shotgun (WGS) entry which is preliminary data.</text>
</comment>
<name>A0A8H3HH35_9AGAM</name>
<dbReference type="EC" id="5.6.2.4" evidence="5"/>
<reference evidence="9" key="1">
    <citation type="submission" date="2021-01" db="EMBL/GenBank/DDBJ databases">
        <authorList>
            <person name="Kaushik A."/>
        </authorList>
    </citation>
    <scope>NUCLEOTIDE SEQUENCE</scope>
    <source>
        <strain evidence="9">AG2-2IIIB</strain>
    </source>
</reference>
<dbReference type="GO" id="GO:0005524">
    <property type="term" value="F:ATP binding"/>
    <property type="evidence" value="ECO:0007669"/>
    <property type="project" value="UniProtKB-KW"/>
</dbReference>
<feature type="domain" description="Helicase C-terminal" evidence="8">
    <location>
        <begin position="271"/>
        <end position="427"/>
    </location>
</feature>
<evidence type="ECO:0000259" key="8">
    <source>
        <dbReference type="PROSITE" id="PS51194"/>
    </source>
</evidence>
<dbReference type="Proteomes" id="UP000663843">
    <property type="component" value="Unassembled WGS sequence"/>
</dbReference>
<accession>A0A8H3HH35</accession>
<keyword evidence="3" id="KW-0067">ATP-binding</keyword>
<protein>
    <recommendedName>
        <fullName evidence="5">DNA 3'-5' helicase</fullName>
        <ecNumber evidence="5">5.6.2.4</ecNumber>
    </recommendedName>
</protein>
<evidence type="ECO:0000313" key="9">
    <source>
        <dbReference type="EMBL" id="CAE6512262.1"/>
    </source>
</evidence>
<keyword evidence="2" id="KW-0547">Nucleotide-binding</keyword>
<dbReference type="Gene3D" id="3.40.50.300">
    <property type="entry name" value="P-loop containing nucleotide triphosphate hydrolases"/>
    <property type="match status" value="2"/>
</dbReference>
<dbReference type="Pfam" id="PF00270">
    <property type="entry name" value="DEAD"/>
    <property type="match status" value="1"/>
</dbReference>
<comment type="catalytic activity">
    <reaction evidence="4">
        <text>Couples ATP hydrolysis with the unwinding of duplex DNA by translocating in the 3'-5' direction.</text>
        <dbReference type="EC" id="5.6.2.4"/>
    </reaction>
</comment>
<dbReference type="GO" id="GO:0043138">
    <property type="term" value="F:3'-5' DNA helicase activity"/>
    <property type="evidence" value="ECO:0007669"/>
    <property type="project" value="UniProtKB-EC"/>
</dbReference>
<evidence type="ECO:0000256" key="5">
    <source>
        <dbReference type="ARBA" id="ARBA00034808"/>
    </source>
</evidence>
<dbReference type="SMART" id="SM00487">
    <property type="entry name" value="DEXDc"/>
    <property type="match status" value="1"/>
</dbReference>
<organism evidence="9 10">
    <name type="scientific">Rhizoctonia solani</name>
    <dbReference type="NCBI Taxonomy" id="456999"/>
    <lineage>
        <taxon>Eukaryota</taxon>
        <taxon>Fungi</taxon>
        <taxon>Dikarya</taxon>
        <taxon>Basidiomycota</taxon>
        <taxon>Agaricomycotina</taxon>
        <taxon>Agaricomycetes</taxon>
        <taxon>Cantharellales</taxon>
        <taxon>Ceratobasidiaceae</taxon>
        <taxon>Rhizoctonia</taxon>
    </lineage>
</organism>
<sequence>MPATFRTDASSSRSHQRGATPYSTPYAEECEKLGIPSLTEMQQQVIDDIVHHPELDQFIIAATGSGKTLLYELPGILPSPTKKTTIVFIPRLSIIEMEYKRLADCGIYVERRHTGSGDIQSGREKRLQDDRLFQAINNPALLPSFILVTPHQLKFPESNFNKVLNGLCENDLVHRFIFDEIHMLLGVYEILKQLPILREKYPHIPITVLSASVSLETVNRLRRGLSITSEPKKFPLDRPNLYYQVLPKSSQGEDDKLGVPTNPKERSQIAPIIYLARAIYPSGAGIVYSRKKVVCRRFAEILNREGISAAAYDSDSRRSAEGREIFRKWKENDPDVRVLVSTTTLSSGVHKSDVRFVVHTSFPTTGIDGYMQETGRAGRDGKPATCLLLYAFGDAFQVAHSSRFQTECILALLWLVNSTNCRRRALLSYYEDDFFEYESTNHRCCDVCDGMTSGRPHLEVTSLAGRVLEYIRDSYEERQLSGGTQKLAQALNKRFNGGRKEPTVDMWVKLIQWLIVEQFLEVHRPGEMAGGQVKV</sequence>
<evidence type="ECO:0000256" key="6">
    <source>
        <dbReference type="SAM" id="MobiDB-lite"/>
    </source>
</evidence>